<accession>A0A1M4ZC52</accession>
<dbReference type="PANTHER" id="PTHR30251">
    <property type="entry name" value="PILUS ASSEMBLY CHAPERONE"/>
    <property type="match status" value="1"/>
</dbReference>
<dbReference type="InterPro" id="IPR050643">
    <property type="entry name" value="Periplasmic_pilus_chap"/>
</dbReference>
<name>A0A1M4ZC52_9GAMM</name>
<dbReference type="RefSeq" id="WP_072822198.1">
    <property type="nucleotide sequence ID" value="NZ_FQUJ01000007.1"/>
</dbReference>
<dbReference type="STRING" id="1121942.SAMN02745148_01940"/>
<protein>
    <submittedName>
        <fullName evidence="2">P pilus assembly protein, chaperone PapD</fullName>
    </submittedName>
</protein>
<dbReference type="PANTHER" id="PTHR30251:SF4">
    <property type="entry name" value="SLR1668 PROTEIN"/>
    <property type="match status" value="1"/>
</dbReference>
<reference evidence="2 3" key="1">
    <citation type="submission" date="2016-11" db="EMBL/GenBank/DDBJ databases">
        <authorList>
            <person name="Jaros S."/>
            <person name="Januszkiewicz K."/>
            <person name="Wedrychowicz H."/>
        </authorList>
    </citation>
    <scope>NUCLEOTIDE SEQUENCE [LARGE SCALE GENOMIC DNA]</scope>
    <source>
        <strain evidence="2 3">DSM 19980</strain>
    </source>
</reference>
<evidence type="ECO:0000313" key="2">
    <source>
        <dbReference type="EMBL" id="SHF15397.1"/>
    </source>
</evidence>
<proteinExistence type="predicted"/>
<dbReference type="EMBL" id="FQUJ01000007">
    <property type="protein sequence ID" value="SHF15397.1"/>
    <property type="molecule type" value="Genomic_DNA"/>
</dbReference>
<sequence length="236" mass="25432">MPRWSTSFTLRCAMVVSLAILLLVAVLTPARAFDVTPTVSVLELPRDTAGTTLLVRNPRSVDLPIEFEVFERTILEDGSEEYTPADNLFLVFPPQAVIGPDSSQSLRVQWVGTPPSRSRSFTLFASQMPVEMKAASGPSVQTLFRVGASVHVTPADIAPEPVLLAARAQGNGMQVTIANRGQRFFYMNSLDLDFDGKHVGGVELANIAGRTLVTPGAKRTFVVPGVKGTPGVRLVE</sequence>
<dbReference type="Pfam" id="PF00345">
    <property type="entry name" value="PapD_N"/>
    <property type="match status" value="1"/>
</dbReference>
<dbReference type="InterPro" id="IPR016147">
    <property type="entry name" value="Pili_assmbl_chaperone_N"/>
</dbReference>
<feature type="domain" description="Pili assembly chaperone N-terminal" evidence="1">
    <location>
        <begin position="36"/>
        <end position="156"/>
    </location>
</feature>
<gene>
    <name evidence="2" type="ORF">SAMN02745148_01940</name>
</gene>
<evidence type="ECO:0000259" key="1">
    <source>
        <dbReference type="Pfam" id="PF00345"/>
    </source>
</evidence>
<dbReference type="InterPro" id="IPR008962">
    <property type="entry name" value="PapD-like_sf"/>
</dbReference>
<dbReference type="InterPro" id="IPR013783">
    <property type="entry name" value="Ig-like_fold"/>
</dbReference>
<dbReference type="GO" id="GO:0030288">
    <property type="term" value="C:outer membrane-bounded periplasmic space"/>
    <property type="evidence" value="ECO:0007669"/>
    <property type="project" value="InterPro"/>
</dbReference>
<organism evidence="2 3">
    <name type="scientific">Modicisalibacter ilicicola DSM 19980</name>
    <dbReference type="NCBI Taxonomy" id="1121942"/>
    <lineage>
        <taxon>Bacteria</taxon>
        <taxon>Pseudomonadati</taxon>
        <taxon>Pseudomonadota</taxon>
        <taxon>Gammaproteobacteria</taxon>
        <taxon>Oceanospirillales</taxon>
        <taxon>Halomonadaceae</taxon>
        <taxon>Modicisalibacter</taxon>
    </lineage>
</organism>
<dbReference type="Proteomes" id="UP000184346">
    <property type="component" value="Unassembled WGS sequence"/>
</dbReference>
<dbReference type="SUPFAM" id="SSF49354">
    <property type="entry name" value="PapD-like"/>
    <property type="match status" value="1"/>
</dbReference>
<evidence type="ECO:0000313" key="3">
    <source>
        <dbReference type="Proteomes" id="UP000184346"/>
    </source>
</evidence>
<keyword evidence="3" id="KW-1185">Reference proteome</keyword>
<dbReference type="GO" id="GO:0071555">
    <property type="term" value="P:cell wall organization"/>
    <property type="evidence" value="ECO:0007669"/>
    <property type="project" value="InterPro"/>
</dbReference>
<dbReference type="Gene3D" id="2.60.40.10">
    <property type="entry name" value="Immunoglobulins"/>
    <property type="match status" value="1"/>
</dbReference>
<dbReference type="AlphaFoldDB" id="A0A1M4ZC52"/>